<dbReference type="InterPro" id="IPR032876">
    <property type="entry name" value="J_dom"/>
</dbReference>
<dbReference type="PROSITE" id="PS50853">
    <property type="entry name" value="FN3"/>
    <property type="match status" value="1"/>
</dbReference>
<dbReference type="Gene3D" id="2.60.40.10">
    <property type="entry name" value="Immunoglobulins"/>
    <property type="match status" value="1"/>
</dbReference>
<gene>
    <name evidence="2" type="ORF">IQ24_00362</name>
</gene>
<evidence type="ECO:0000313" key="2">
    <source>
        <dbReference type="EMBL" id="TWI38224.1"/>
    </source>
</evidence>
<comment type="caution">
    <text evidence="2">The sequence shown here is derived from an EMBL/GenBank/DDBJ whole genome shotgun (WGS) entry which is preliminary data.</text>
</comment>
<evidence type="ECO:0000259" key="1">
    <source>
        <dbReference type="PROSITE" id="PS50853"/>
    </source>
</evidence>
<dbReference type="SUPFAM" id="SSF49265">
    <property type="entry name" value="Fibronectin type III"/>
    <property type="match status" value="1"/>
</dbReference>
<name>A0A562P1B0_9RHOB</name>
<reference evidence="2 3" key="1">
    <citation type="journal article" date="2015" name="Stand. Genomic Sci.">
        <title>Genomic Encyclopedia of Bacterial and Archaeal Type Strains, Phase III: the genomes of soil and plant-associated and newly described type strains.</title>
        <authorList>
            <person name="Whitman W.B."/>
            <person name="Woyke T."/>
            <person name="Klenk H.P."/>
            <person name="Zhou Y."/>
            <person name="Lilburn T.G."/>
            <person name="Beck B.J."/>
            <person name="De Vos P."/>
            <person name="Vandamme P."/>
            <person name="Eisen J.A."/>
            <person name="Garrity G."/>
            <person name="Hugenholtz P."/>
            <person name="Kyrpides N.C."/>
        </authorList>
    </citation>
    <scope>NUCLEOTIDE SEQUENCE [LARGE SCALE GENOMIC DNA]</scope>
    <source>
        <strain evidence="2 3">CGMCC 1.5364</strain>
    </source>
</reference>
<dbReference type="CDD" id="cd00063">
    <property type="entry name" value="FN3"/>
    <property type="match status" value="1"/>
</dbReference>
<dbReference type="AlphaFoldDB" id="A0A562P1B0"/>
<protein>
    <submittedName>
        <fullName evidence="2">Putative tail protein</fullName>
    </submittedName>
</protein>
<evidence type="ECO:0000313" key="3">
    <source>
        <dbReference type="Proteomes" id="UP000316225"/>
    </source>
</evidence>
<organism evidence="2 3">
    <name type="scientific">Paracoccus sulfuroxidans</name>
    <dbReference type="NCBI Taxonomy" id="384678"/>
    <lineage>
        <taxon>Bacteria</taxon>
        <taxon>Pseudomonadati</taxon>
        <taxon>Pseudomonadota</taxon>
        <taxon>Alphaproteobacteria</taxon>
        <taxon>Rhodobacterales</taxon>
        <taxon>Paracoccaceae</taxon>
        <taxon>Paracoccus</taxon>
    </lineage>
</organism>
<proteinExistence type="predicted"/>
<dbReference type="EMBL" id="VLKU01000001">
    <property type="protein sequence ID" value="TWI38224.1"/>
    <property type="molecule type" value="Genomic_DNA"/>
</dbReference>
<dbReference type="Pfam" id="PF13550">
    <property type="entry name" value="Phage-tail_3"/>
    <property type="match status" value="1"/>
</dbReference>
<feature type="domain" description="Fibronectin type-III" evidence="1">
    <location>
        <begin position="514"/>
        <end position="609"/>
    </location>
</feature>
<accession>A0A562P1B0</accession>
<keyword evidence="3" id="KW-1185">Reference proteome</keyword>
<dbReference type="Proteomes" id="UP000316225">
    <property type="component" value="Unassembled WGS sequence"/>
</dbReference>
<dbReference type="InterPro" id="IPR003961">
    <property type="entry name" value="FN3_dom"/>
</dbReference>
<dbReference type="InterPro" id="IPR013783">
    <property type="entry name" value="Ig-like_fold"/>
</dbReference>
<dbReference type="InterPro" id="IPR036116">
    <property type="entry name" value="FN3_sf"/>
</dbReference>
<sequence length="1147" mass="122638">MPAVGAAIGALWSGTAFGGGLLGGAASFMFKTAVSVGLSKVAQKLQKPTQSGGVRTSVTVAGESTSQTTIFGRYCTGGAAICPPYVFDFKGDMDSEYLVYVIALADTRIQGVESMIVDGRQCSIAERQRVPGQAGYIAEDNYGRRVVDEDGKLDGYVFVRIFDGTQIAADPKLVEMFGTHPSRPWDSSMIMTGVAYAVVTFKFRQEKFTGLPDCKFTVLGMRMAGTRSTAIVYRENPVDMVWNILKGIPLPGGSGTWGLNVPAEAVSLPVWRAAANVCDELTNGNKRYRAGIEFSFEDEPLEVIDEILKSCGGQIAECGGVYNISVGAPLVTSASITDDDVLISDDREFIVSEGLAKIFNGVTASYPDPDRLWEEREAVPYKKAEWIAQDDGRELLADLKLSAVPYPEQVRRLIREYAADNRRQRRHIITVGPWALSLMPLQTIGWTSVENGYISKLFEITSMIISPDSLNVTLALRERDPADYDYDAVSDGVLPSTPSVRPNPSAVSGVRGWSVQGTSIKDSSGKARRPALRLSWSSGAPYSSISYEVRLVSNLTVVMNGSVPDVSTSNAIIASSILPDTEYEVRALAKIQGRDSTWSDWAYAKTPAVFIGEDDFEDGVRGLFEDAGMKAIEYMSTLPMTGNTIGRMVYLTTDNKLYRWTGTAWVNFVQDNLQGALDETAFAQGISIPRVVTALPTSGNTIGRLVVLSSDSKLYRWTGTAWTAAVSASDVTGQITATQITDNAITTPKLASGSITTDKLGANSVVAGKVAAGAIGVDQLAAGSVVASKMAITDFTNLVPDDQIQDASSWTGVAPAHISHLPNPALPALQSKGCFRVEAAGATATVIVSKPSSAKAGEEYFYSGQVFSAGAAEIRIVLQFLNRDGGLVAASTATNGAQTGWRTLSGSLLAPSGTTQVRMYFNIPPSSYGGDYSFMGTPIIRIKGRGELIVDGSISGDKITANTITGGLMAAAGIITGAAQINDAVITNAKIANATISGAKIANLTVDTINIKDRAITDHIIDEVATKNLVRGATGAIAHEMVFTLSQEAAIIFGGYFEVRKNNTSATLVSWVTIDGVELSRSRDTIQSSNVRSLDFMRTARLSAGTHRIRVMYTSIDGTTGVPPNTTPVNANFYIDNINMFVFRSYK</sequence>